<dbReference type="Proteomes" id="UP000062255">
    <property type="component" value="Chromosome"/>
</dbReference>
<protein>
    <recommendedName>
        <fullName evidence="3">Aldehyde dehydrogenase domain-containing protein</fullName>
    </recommendedName>
</protein>
<dbReference type="PANTHER" id="PTHR42991:SF1">
    <property type="entry name" value="ALDEHYDE DEHYDROGENASE"/>
    <property type="match status" value="1"/>
</dbReference>
<evidence type="ECO:0000256" key="1">
    <source>
        <dbReference type="ARBA" id="ARBA00009986"/>
    </source>
</evidence>
<comment type="similarity">
    <text evidence="1">Belongs to the aldehyde dehydrogenase family.</text>
</comment>
<dbReference type="Gene3D" id="3.40.309.10">
    <property type="entry name" value="Aldehyde Dehydrogenase, Chain A, domain 2"/>
    <property type="match status" value="1"/>
</dbReference>
<evidence type="ECO:0000256" key="2">
    <source>
        <dbReference type="ARBA" id="ARBA00023002"/>
    </source>
</evidence>
<dbReference type="InterPro" id="IPR051020">
    <property type="entry name" value="ALDH-related_metabolic_enz"/>
</dbReference>
<dbReference type="KEGG" id="mgo:AFA91_05825"/>
<dbReference type="SUPFAM" id="SSF53720">
    <property type="entry name" value="ALDH-like"/>
    <property type="match status" value="1"/>
</dbReference>
<evidence type="ECO:0000313" key="4">
    <source>
        <dbReference type="EMBL" id="AKS36112.1"/>
    </source>
</evidence>
<organism evidence="4 5">
    <name type="scientific">Mycolicibacterium goodii</name>
    <name type="common">Mycobacterium goodii</name>
    <dbReference type="NCBI Taxonomy" id="134601"/>
    <lineage>
        <taxon>Bacteria</taxon>
        <taxon>Bacillati</taxon>
        <taxon>Actinomycetota</taxon>
        <taxon>Actinomycetes</taxon>
        <taxon>Mycobacteriales</taxon>
        <taxon>Mycobacteriaceae</taxon>
        <taxon>Mycolicibacterium</taxon>
    </lineage>
</organism>
<dbReference type="InterPro" id="IPR015590">
    <property type="entry name" value="Aldehyde_DH_dom"/>
</dbReference>
<reference evidence="4 5" key="1">
    <citation type="submission" date="2015-07" db="EMBL/GenBank/DDBJ databases">
        <title>Complete genome sequence of Mycobacterium goodii X7B, a facultative thermophilic biodesulfurizing bacterium.</title>
        <authorList>
            <person name="Yu B."/>
            <person name="Li F."/>
            <person name="Xu P."/>
        </authorList>
    </citation>
    <scope>NUCLEOTIDE SEQUENCE [LARGE SCALE GENOMIC DNA]</scope>
    <source>
        <strain evidence="4 5">X7B</strain>
    </source>
</reference>
<dbReference type="Pfam" id="PF00171">
    <property type="entry name" value="Aldedh"/>
    <property type="match status" value="1"/>
</dbReference>
<dbReference type="AlphaFoldDB" id="A0A0K0XFI3"/>
<feature type="domain" description="Aldehyde dehydrogenase" evidence="3">
    <location>
        <begin position="10"/>
        <end position="461"/>
    </location>
</feature>
<dbReference type="EMBL" id="CP012150">
    <property type="protein sequence ID" value="AKS36112.1"/>
    <property type="molecule type" value="Genomic_DNA"/>
</dbReference>
<evidence type="ECO:0000313" key="5">
    <source>
        <dbReference type="Proteomes" id="UP000062255"/>
    </source>
</evidence>
<proteinExistence type="inferred from homology"/>
<dbReference type="PATRIC" id="fig|134601.6.peg.1208"/>
<dbReference type="STRING" id="134601.AFA91_05825"/>
<dbReference type="PANTHER" id="PTHR42991">
    <property type="entry name" value="ALDEHYDE DEHYDROGENASE"/>
    <property type="match status" value="1"/>
</dbReference>
<dbReference type="InterPro" id="IPR016161">
    <property type="entry name" value="Ald_DH/histidinol_DH"/>
</dbReference>
<dbReference type="GO" id="GO:0008911">
    <property type="term" value="F:lactaldehyde dehydrogenase (NAD+) activity"/>
    <property type="evidence" value="ECO:0007669"/>
    <property type="project" value="TreeGrafter"/>
</dbReference>
<dbReference type="InterPro" id="IPR016163">
    <property type="entry name" value="Ald_DH_C"/>
</dbReference>
<name>A0A0K0XFI3_MYCGD</name>
<gene>
    <name evidence="4" type="ORF">AFA91_05825</name>
</gene>
<dbReference type="InterPro" id="IPR016162">
    <property type="entry name" value="Ald_DH_N"/>
</dbReference>
<evidence type="ECO:0000259" key="3">
    <source>
        <dbReference type="Pfam" id="PF00171"/>
    </source>
</evidence>
<keyword evidence="2" id="KW-0560">Oxidoreductase</keyword>
<dbReference type="Gene3D" id="3.40.605.10">
    <property type="entry name" value="Aldehyde Dehydrogenase, Chain A, domain 1"/>
    <property type="match status" value="1"/>
</dbReference>
<accession>A0A0K0XFI3</accession>
<sequence length="477" mass="50041">MRRADLDADGAFDVVDPDDGSVIAVLPSQRSDAVAAAVARAEHDMRDTALPLHERIRILDAVAQTVSDEATTFAHALASEGVKTYAEARAEVGRCIQTLRLSAMAAHALTGALLPLGSTARLTAHHGYYRYGPIGVTAALTPYNDPLNLVAHKLGPAMAAGNSVVLYADQRTPLSALLLCRAFWRAGTPVSTLQVLLGDGGEIVPTLLGDSRVRAVTATGGGRLARAVEQSIGTRKLILELGGVCPAVVGRDADLDLAAEKLAAGAFSAAGQNCLHPQVIAVEDAVYEAFVRRLQHRFDARSAGHKFDAASACGPLIDSTAAQRVDAFVADALHKGARPVTGGSPTVTPLHRQPLLLRDVRQDARLWTEEVFGPVTAVRSVTDVAAGLRAVAHSGGLQASVFTSNVHTAESAVATLRQPSVVINDADVRFDGMPFGGDGTAGLNREGPAFAVRELSSIQTVLQQQQHSVPRESATRS</sequence>